<gene>
    <name evidence="1" type="ORF">XAC3562_90177</name>
</gene>
<reference evidence="1 2" key="1">
    <citation type="submission" date="2014-09" db="EMBL/GenBank/DDBJ databases">
        <authorList>
            <person name="Regsiter A."/>
        </authorList>
    </citation>
    <scope>NUCLEOTIDE SEQUENCE [LARGE SCALE GENOMIC DNA]</scope>
</reference>
<dbReference type="EMBL" id="CCXZ01000188">
    <property type="protein sequence ID" value="CEG19043.1"/>
    <property type="molecule type" value="Genomic_DNA"/>
</dbReference>
<accession>A0A0U5BYY8</accession>
<dbReference type="AlphaFoldDB" id="A0A0U5BYY8"/>
<evidence type="ECO:0000313" key="1">
    <source>
        <dbReference type="EMBL" id="CEG19043.1"/>
    </source>
</evidence>
<evidence type="ECO:0000313" key="2">
    <source>
        <dbReference type="Proteomes" id="UP000052230"/>
    </source>
</evidence>
<keyword evidence="2" id="KW-1185">Reference proteome</keyword>
<sequence length="76" mass="8382">MALDLRVRGTSAGWCFQRLFADDLLLQILLPGESAWLRPYPHPTPFPQEGGALVSFRDQRGSSVLSGEKALSIRAI</sequence>
<dbReference type="Proteomes" id="UP000052230">
    <property type="component" value="Unassembled WGS sequence"/>
</dbReference>
<comment type="caution">
    <text evidence="1">The sequence shown here is derived from an EMBL/GenBank/DDBJ whole genome shotgun (WGS) entry which is preliminary data.</text>
</comment>
<protein>
    <submittedName>
        <fullName evidence="1">Uncharacterized protein</fullName>
    </submittedName>
</protein>
<organism evidence="1 2">
    <name type="scientific">Xanthomonas citri pv. citri</name>
    <dbReference type="NCBI Taxonomy" id="611301"/>
    <lineage>
        <taxon>Bacteria</taxon>
        <taxon>Pseudomonadati</taxon>
        <taxon>Pseudomonadota</taxon>
        <taxon>Gammaproteobacteria</taxon>
        <taxon>Lysobacterales</taxon>
        <taxon>Lysobacteraceae</taxon>
        <taxon>Xanthomonas</taxon>
    </lineage>
</organism>
<proteinExistence type="predicted"/>
<name>A0A0U5BYY8_XANCI</name>